<evidence type="ECO:0000313" key="6">
    <source>
        <dbReference type="EMBL" id="CAK9260796.1"/>
    </source>
</evidence>
<keyword evidence="3 4" id="KW-0175">Coiled coil</keyword>
<evidence type="ECO:0000256" key="1">
    <source>
        <dbReference type="ARBA" id="ARBA00004555"/>
    </source>
</evidence>
<comment type="subcellular location">
    <subcellularLocation>
        <location evidence="1">Golgi apparatus</location>
    </subcellularLocation>
</comment>
<accession>A0ABP0W1Z6</accession>
<evidence type="ECO:0000256" key="5">
    <source>
        <dbReference type="SAM" id="MobiDB-lite"/>
    </source>
</evidence>
<feature type="coiled-coil region" evidence="4">
    <location>
        <begin position="540"/>
        <end position="609"/>
    </location>
</feature>
<feature type="region of interest" description="Disordered" evidence="5">
    <location>
        <begin position="28"/>
        <end position="54"/>
    </location>
</feature>
<dbReference type="PANTHER" id="PTHR18921:SF2">
    <property type="entry name" value="THYROID RECEPTOR-INTERACTING PROTEIN 11"/>
    <property type="match status" value="1"/>
</dbReference>
<protein>
    <submittedName>
        <fullName evidence="6">Uncharacterized protein</fullName>
    </submittedName>
</protein>
<feature type="coiled-coil region" evidence="4">
    <location>
        <begin position="72"/>
        <end position="110"/>
    </location>
</feature>
<evidence type="ECO:0000256" key="3">
    <source>
        <dbReference type="ARBA" id="ARBA00023054"/>
    </source>
</evidence>
<feature type="coiled-coil region" evidence="4">
    <location>
        <begin position="410"/>
        <end position="437"/>
    </location>
</feature>
<reference evidence="6" key="1">
    <citation type="submission" date="2024-02" db="EMBL/GenBank/DDBJ databases">
        <authorList>
            <consortium name="ELIXIR-Norway"/>
            <consortium name="Elixir Norway"/>
        </authorList>
    </citation>
    <scope>NUCLEOTIDE SEQUENCE</scope>
</reference>
<dbReference type="Proteomes" id="UP001497444">
    <property type="component" value="Chromosome 13"/>
</dbReference>
<dbReference type="EMBL" id="OZ020108">
    <property type="protein sequence ID" value="CAK9260796.1"/>
    <property type="molecule type" value="Genomic_DNA"/>
</dbReference>
<evidence type="ECO:0000313" key="7">
    <source>
        <dbReference type="Proteomes" id="UP001497444"/>
    </source>
</evidence>
<dbReference type="PANTHER" id="PTHR18921">
    <property type="entry name" value="MYOSIN HEAVY CHAIN - RELATED"/>
    <property type="match status" value="1"/>
</dbReference>
<gene>
    <name evidence="6" type="ORF">CSSPJE1EN1_LOCUS6274</name>
</gene>
<proteinExistence type="predicted"/>
<name>A0ABP0W1Z6_9BRYO</name>
<feature type="coiled-coil region" evidence="4">
    <location>
        <begin position="215"/>
        <end position="269"/>
    </location>
</feature>
<feature type="coiled-coil region" evidence="4">
    <location>
        <begin position="305"/>
        <end position="378"/>
    </location>
</feature>
<evidence type="ECO:0000256" key="4">
    <source>
        <dbReference type="SAM" id="Coils"/>
    </source>
</evidence>
<keyword evidence="2" id="KW-0333">Golgi apparatus</keyword>
<keyword evidence="7" id="KW-1185">Reference proteome</keyword>
<organism evidence="6 7">
    <name type="scientific">Sphagnum jensenii</name>
    <dbReference type="NCBI Taxonomy" id="128206"/>
    <lineage>
        <taxon>Eukaryota</taxon>
        <taxon>Viridiplantae</taxon>
        <taxon>Streptophyta</taxon>
        <taxon>Embryophyta</taxon>
        <taxon>Bryophyta</taxon>
        <taxon>Sphagnophytina</taxon>
        <taxon>Sphagnopsida</taxon>
        <taxon>Sphagnales</taxon>
        <taxon>Sphagnaceae</taxon>
        <taxon>Sphagnum</taxon>
    </lineage>
</organism>
<sequence length="799" mass="91064">MWRNLQVLKDFKDNLTQIASDVLDTQDELATQSQEDSDGEQNGPRRHSSDYNNEGADLKAEVEWYKSEVKRLQAAESDIQAMSMNYVALLKEREGEVVRLREENDNFKNQLVMLAAHENPVENGEPDRQIESQKIQVCFFDDSTRFLMYYLTSHKHLGLGVRSQEQVVALQDTFRKRFESLSIQYRREIESLQHDQIEASVDKSSEVASNGTAPQWVHEAQLQELELKIKEWQEKEQVFTFGNAGYSDIRELEKQVAEKERACNNLKDAQGIALAESERLKELLEKERTVLADTKLQLQMAGEAVDTALNECDMLKQDKQQLSLELQQVQQNMDEQALLSKAVVEHLQKSVTKLEEEKFEMQVEMEELQKSLQAKQMESDKPKLTNGECDSQTHMTEEIKAAEEACSMHRAEFEHKLEEVSLERDKALRDLSRLKQSLLDMDMSNSEKMDQDREQIAELKVRTEVSESLVVQLQQALNQAQTELAEVTKSSADGLQQSSKEILVLKQKLASCIAALDSKDIELSNLQSALGQYYAESEAQERLFGELTAAKEEISKLSEDLSIANKAIEMKNKEINEAVEKLKMAELRKQEWEQNSRKLEEDVPRLRQALEQSITRLNRMSSDSDFYVDRRIVIKLLVTYFQRQHSREVLDLMVRMLGFTEEDKQRVGLAQQTATKGGVVRGVFSLPGRFVGGLLGSGGDASPRAAPSDNQSFADLWIDFLLKESEEREKRERREKAEADAKTGIAVEAMSRSSSSRLLSETEPGIAPLAAYNGLPPKHTVEDMCQSVLCWYLVAFITL</sequence>
<evidence type="ECO:0000256" key="2">
    <source>
        <dbReference type="ARBA" id="ARBA00023034"/>
    </source>
</evidence>